<comment type="caution">
    <text evidence="1">The sequence shown here is derived from an EMBL/GenBank/DDBJ whole genome shotgun (WGS) entry which is preliminary data.</text>
</comment>
<accession>A0A4U3A8A7</accession>
<proteinExistence type="predicted"/>
<protein>
    <submittedName>
        <fullName evidence="1">Uncharacterized protein</fullName>
    </submittedName>
</protein>
<dbReference type="EMBL" id="SZOD01000300">
    <property type="protein sequence ID" value="TKI84456.1"/>
    <property type="molecule type" value="Genomic_DNA"/>
</dbReference>
<evidence type="ECO:0000313" key="1">
    <source>
        <dbReference type="EMBL" id="TKI84456.1"/>
    </source>
</evidence>
<name>A0A4U3A8A7_BACMY</name>
<dbReference type="AlphaFoldDB" id="A0A4U3A8A7"/>
<gene>
    <name evidence="1" type="ORF">FC701_13900</name>
</gene>
<dbReference type="RefSeq" id="WP_137057827.1">
    <property type="nucleotide sequence ID" value="NZ_SZOD01000300.1"/>
</dbReference>
<sequence length="273" mass="31965">MKKLFGYSSNVAMSNYLLSLKLNKTYSIVNLEQIKQRYQEEIYILESLSKDIEIDFNKISHEAIGKILTCVDFLDVNQTLSWKDIESTDTIVIFLLSMNLLNINLFKFYSCQFHFLHYFKRMHSLSINVTQYSPSYLERENIYELDHEEGFKELGTDMIEEMGLEAFPIEEEEYETLSTLFDIPLKEIQAAAEETWGAIAETIDGISPKHKEKISKLLDCYPVQYSYQIDEESLYLYYGEEPLYGPYKFEMLLDLLETIFTQGETTNEDSSNI</sequence>
<organism evidence="1 2">
    <name type="scientific">Bacillus mycoides</name>
    <dbReference type="NCBI Taxonomy" id="1405"/>
    <lineage>
        <taxon>Bacteria</taxon>
        <taxon>Bacillati</taxon>
        <taxon>Bacillota</taxon>
        <taxon>Bacilli</taxon>
        <taxon>Bacillales</taxon>
        <taxon>Bacillaceae</taxon>
        <taxon>Bacillus</taxon>
        <taxon>Bacillus cereus group</taxon>
    </lineage>
</organism>
<dbReference type="Proteomes" id="UP000305524">
    <property type="component" value="Unassembled WGS sequence"/>
</dbReference>
<reference evidence="1 2" key="1">
    <citation type="journal article" date="2019" name="Environ. Microbiol.">
        <title>An active ?-lactamase is a part of an orchestrated cell wall stress resistance network of Bacillus subtilis and related rhizosphere species.</title>
        <authorList>
            <person name="Bucher T."/>
            <person name="Keren-Paz A."/>
            <person name="Hausser J."/>
            <person name="Olender T."/>
            <person name="Cytryn E."/>
            <person name="Kolodkin-Gal I."/>
        </authorList>
    </citation>
    <scope>NUCLEOTIDE SEQUENCE [LARGE SCALE GENOMIC DNA]</scope>
    <source>
        <strain evidence="1 2">I186</strain>
    </source>
</reference>
<evidence type="ECO:0000313" key="2">
    <source>
        <dbReference type="Proteomes" id="UP000305524"/>
    </source>
</evidence>